<dbReference type="GO" id="GO:0008422">
    <property type="term" value="F:beta-glucosidase activity"/>
    <property type="evidence" value="ECO:0007669"/>
    <property type="project" value="TreeGrafter"/>
</dbReference>
<dbReference type="FunFam" id="1.50.10.10:FF:000006">
    <property type="entry name" value="Non-lysosomal glucosylceramidase"/>
    <property type="match status" value="1"/>
</dbReference>
<evidence type="ECO:0000259" key="2">
    <source>
        <dbReference type="Pfam" id="PF12215"/>
    </source>
</evidence>
<dbReference type="InterPro" id="IPR008928">
    <property type="entry name" value="6-hairpin_glycosidase_sf"/>
</dbReference>
<evidence type="ECO:0008006" key="5">
    <source>
        <dbReference type="Google" id="ProtNLM"/>
    </source>
</evidence>
<dbReference type="Pfam" id="PF12215">
    <property type="entry name" value="Glyco_hydr_116N"/>
    <property type="match status" value="1"/>
</dbReference>
<dbReference type="InterPro" id="IPR006775">
    <property type="entry name" value="GH116_catalytic"/>
</dbReference>
<dbReference type="PANTHER" id="PTHR12654:SF25">
    <property type="entry name" value="NON-LYSOSOMAL GLUCOSYLCERAMIDASE"/>
    <property type="match status" value="1"/>
</dbReference>
<dbReference type="Pfam" id="PF04685">
    <property type="entry name" value="DUF608"/>
    <property type="match status" value="1"/>
</dbReference>
<dbReference type="PANTHER" id="PTHR12654">
    <property type="entry name" value="BILE ACID BETA-GLUCOSIDASE-RELATED"/>
    <property type="match status" value="1"/>
</dbReference>
<evidence type="ECO:0000313" key="3">
    <source>
        <dbReference type="EMBL" id="CAK7328856.1"/>
    </source>
</evidence>
<organism evidence="3 4">
    <name type="scientific">Dovyalis caffra</name>
    <dbReference type="NCBI Taxonomy" id="77055"/>
    <lineage>
        <taxon>Eukaryota</taxon>
        <taxon>Viridiplantae</taxon>
        <taxon>Streptophyta</taxon>
        <taxon>Embryophyta</taxon>
        <taxon>Tracheophyta</taxon>
        <taxon>Spermatophyta</taxon>
        <taxon>Magnoliopsida</taxon>
        <taxon>eudicotyledons</taxon>
        <taxon>Gunneridae</taxon>
        <taxon>Pentapetalae</taxon>
        <taxon>rosids</taxon>
        <taxon>fabids</taxon>
        <taxon>Malpighiales</taxon>
        <taxon>Salicaceae</taxon>
        <taxon>Flacourtieae</taxon>
        <taxon>Dovyalis</taxon>
    </lineage>
</organism>
<name>A0AAV1R4D2_9ROSI</name>
<proteinExistence type="predicted"/>
<dbReference type="InterPro" id="IPR024462">
    <property type="entry name" value="GH116_N"/>
</dbReference>
<gene>
    <name evidence="3" type="ORF">DCAF_LOCUS6599</name>
</gene>
<dbReference type="SUPFAM" id="SSF48208">
    <property type="entry name" value="Six-hairpin glycosidases"/>
    <property type="match status" value="1"/>
</dbReference>
<dbReference type="EMBL" id="CAWUPB010000903">
    <property type="protein sequence ID" value="CAK7328856.1"/>
    <property type="molecule type" value="Genomic_DNA"/>
</dbReference>
<dbReference type="Proteomes" id="UP001314170">
    <property type="component" value="Unassembled WGS sequence"/>
</dbReference>
<keyword evidence="4" id="KW-1185">Reference proteome</keyword>
<reference evidence="3 4" key="1">
    <citation type="submission" date="2024-01" db="EMBL/GenBank/DDBJ databases">
        <authorList>
            <person name="Waweru B."/>
        </authorList>
    </citation>
    <scope>NUCLEOTIDE SEQUENCE [LARGE SCALE GENOMIC DNA]</scope>
</reference>
<dbReference type="InterPro" id="IPR052566">
    <property type="entry name" value="Non-lysos_glucosylceramidase"/>
</dbReference>
<accession>A0AAV1R4D2</accession>
<dbReference type="PIRSF" id="PIRSF028944">
    <property type="entry name" value="Beta_gluc_GBA2"/>
    <property type="match status" value="1"/>
</dbReference>
<dbReference type="InterPro" id="IPR012341">
    <property type="entry name" value="6hp_glycosidase-like_sf"/>
</dbReference>
<comment type="caution">
    <text evidence="3">The sequence shown here is derived from an EMBL/GenBank/DDBJ whole genome shotgun (WGS) entry which is preliminary data.</text>
</comment>
<feature type="domain" description="Glycosyl-hydrolase family 116 catalytic region" evidence="1">
    <location>
        <begin position="564"/>
        <end position="921"/>
    </location>
</feature>
<dbReference type="AlphaFoldDB" id="A0AAV1R4D2"/>
<evidence type="ECO:0000313" key="4">
    <source>
        <dbReference type="Proteomes" id="UP001314170"/>
    </source>
</evidence>
<dbReference type="GO" id="GO:0005975">
    <property type="term" value="P:carbohydrate metabolic process"/>
    <property type="evidence" value="ECO:0007669"/>
    <property type="project" value="InterPro"/>
</dbReference>
<evidence type="ECO:0000259" key="1">
    <source>
        <dbReference type="Pfam" id="PF04685"/>
    </source>
</evidence>
<feature type="non-terminal residue" evidence="3">
    <location>
        <position position="1"/>
    </location>
</feature>
<sequence length="1000" mass="111711">TQDKKLLLLHHDGGILDPSNFTSPFGFSKTIAAKAGAMENGLVEAEGEKNRLSDTYGQKVDPGKPASLTWQRQLDSNGKVPMEFGLSFREISHLLPIGLRLWRHIKQEAAKGRTAIFDFSKKHILTSDHGVPLGGIGAGSIGRSYRGQFQHFKLFPGTCEEGPVLTNQFSAFVSRPNGEKFSTVLCSRTPELPRESTGSGIESWDWNLNGGKCKYHALFPRAWTIYDGVPDPELKIVSRQISPFIPHNYKESSFPVSVFTFTLSNHGKTSADVTLVFTWANSAGGVSGLSGHHFNSKMITKDGVHAVTLYHNTSNGQPPVTFAIAAQETADVHVSECPCFLISGNSQDVSVTAKDMWDGIKKNGTFDQIGCNKTSPSKPGSSIGAAIAASVSVPSGFVRSVTFSLSWDIPEIRFSERSYHRRYTKFYGTLGDAAANIARDAILEHANWESQIEAWQRPILEDKRLPEWYPITLFNELYYLNAGGTIWTDGLPPMQNLTAVRERKFSLESSNSDFKNVSDISHKNDTAISILERMASTYEKLNNPVSSNSALGTMLLQNGEENIGQLLYFEGTEYLMWNTYDVHFYASFALIMLFPKLQLNLQRDFAVAVMMHDPSKMQIMSDGKWVPRKVLGAVPHDVGLNDPWFEINAYNLFSTTRWKDLNCKFVLQLYRDVVATGDKDFARAVWPSVYVAMAYMDQFDKDGDGMIENEGIPDQTYDTWSVTGVSAYCGGLWVAALQATSAMAREVGDDACANYFWIKYQKAKAVYGKLWNGSYFNYDSSGNKSIQADQLAGQWYARACGLSPIVNEEKARKALEKIYEFNVLKVKGGTCGAVNGMLPDGRVDLTAMQTKEIWPGVTYALSASMIQEGMEEMAFQTAFGIYNTAWSEEGLGYSFQIPEGWNTDDTYRSLCYMRPLAIWAMQWALSKPKTFKEEMHHEGIEDESYLRQHVGFSKVAHLLRLPDEEAPKSFFRAKIQDNYSHQFKGGEPACHEALINKRRD</sequence>
<dbReference type="InterPro" id="IPR014551">
    <property type="entry name" value="B_Glucosidase_GBA2-typ"/>
</dbReference>
<feature type="domain" description="Glycosyl-hydrolase family 116 N-terminal" evidence="2">
    <location>
        <begin position="130"/>
        <end position="448"/>
    </location>
</feature>
<dbReference type="GO" id="GO:0006680">
    <property type="term" value="P:glucosylceramide catabolic process"/>
    <property type="evidence" value="ECO:0007669"/>
    <property type="project" value="InterPro"/>
</dbReference>
<dbReference type="GO" id="GO:0016020">
    <property type="term" value="C:membrane"/>
    <property type="evidence" value="ECO:0007669"/>
    <property type="project" value="InterPro"/>
</dbReference>
<protein>
    <recommendedName>
        <fullName evidence="5">Non-lysosomal glucosylceramidase</fullName>
    </recommendedName>
</protein>
<dbReference type="Gene3D" id="1.50.10.10">
    <property type="match status" value="1"/>
</dbReference>
<dbReference type="GO" id="GO:0004348">
    <property type="term" value="F:glucosylceramidase activity"/>
    <property type="evidence" value="ECO:0007669"/>
    <property type="project" value="InterPro"/>
</dbReference>